<dbReference type="AlphaFoldDB" id="A0A2G8JQP5"/>
<sequence length="555" mass="63858">MENLRFLASYKDDNIVITAKKTENILDVVKKVFSLPGNCDVKLQVFDTEWKEWVNKDPKEIINRDKVKVISKKQPEPSPVVPKTGIVPSWIDDDIGSLAGPSSSSLHLPQTHTNASLYETCFILPDGEDLSSEVCLESLESGEDSTSLSDAIADMVDSSSSLPSSTNYPVSQQIPKQVVPNSLYNRMDKVSLKPWPAKFDIPLNSMPVDLRNTLEEGIYPNERQRRKLVQILFDKTAEYVRYPTKSQYTDVATALVEKFPCLAFNDIPSVKPHEYWKTKLSDKFRNERKHFNDELKKRQPKRKRVELPVDTEDERSIEMHQRWMKEEIRKKTKNKKKMAELMKLTFPTRRRSIVEDGALVKTIRENYPALFETEELLQEFQRITGKEMFPTIRDSLTGISSKVVKFAEKQEPKKKLLRSLELQQIFTVEQTKKKELENTCAVFILSKLLSSKDILCNEEDRDMNTDITSPTIFWRGQTPCNADRFIIHAENEAFGDTTDVITALGNLMATYWIFNMSYPQESKDFFIFAEMILLKLTNGKPTRAVNNLVSILKGF</sequence>
<comment type="caution">
    <text evidence="1">The sequence shown here is derived from an EMBL/GenBank/DDBJ whole genome shotgun (WGS) entry which is preliminary data.</text>
</comment>
<evidence type="ECO:0000313" key="2">
    <source>
        <dbReference type="Proteomes" id="UP000230750"/>
    </source>
</evidence>
<dbReference type="EMBL" id="MRZV01001406">
    <property type="protein sequence ID" value="PIK38092.1"/>
    <property type="molecule type" value="Genomic_DNA"/>
</dbReference>
<dbReference type="OrthoDB" id="10069372at2759"/>
<protein>
    <recommendedName>
        <fullName evidence="3">Sterile alpha motif domain-containing protein 3-like</fullName>
    </recommendedName>
</protein>
<dbReference type="PANTHER" id="PTHR31025">
    <property type="entry name" value="SI:CH211-196P9.1-RELATED"/>
    <property type="match status" value="1"/>
</dbReference>
<proteinExistence type="predicted"/>
<accession>A0A2G8JQP5</accession>
<reference evidence="1 2" key="1">
    <citation type="journal article" date="2017" name="PLoS Biol.">
        <title>The sea cucumber genome provides insights into morphological evolution and visceral regeneration.</title>
        <authorList>
            <person name="Zhang X."/>
            <person name="Sun L."/>
            <person name="Yuan J."/>
            <person name="Sun Y."/>
            <person name="Gao Y."/>
            <person name="Zhang L."/>
            <person name="Li S."/>
            <person name="Dai H."/>
            <person name="Hamel J.F."/>
            <person name="Liu C."/>
            <person name="Yu Y."/>
            <person name="Liu S."/>
            <person name="Lin W."/>
            <person name="Guo K."/>
            <person name="Jin S."/>
            <person name="Xu P."/>
            <person name="Storey K.B."/>
            <person name="Huan P."/>
            <person name="Zhang T."/>
            <person name="Zhou Y."/>
            <person name="Zhang J."/>
            <person name="Lin C."/>
            <person name="Li X."/>
            <person name="Xing L."/>
            <person name="Huo D."/>
            <person name="Sun M."/>
            <person name="Wang L."/>
            <person name="Mercier A."/>
            <person name="Li F."/>
            <person name="Yang H."/>
            <person name="Xiang J."/>
        </authorList>
    </citation>
    <scope>NUCLEOTIDE SEQUENCE [LARGE SCALE GENOMIC DNA]</scope>
    <source>
        <strain evidence="1">Shaxun</strain>
        <tissue evidence="1">Muscle</tissue>
    </source>
</reference>
<evidence type="ECO:0008006" key="3">
    <source>
        <dbReference type="Google" id="ProtNLM"/>
    </source>
</evidence>
<dbReference type="Proteomes" id="UP000230750">
    <property type="component" value="Unassembled WGS sequence"/>
</dbReference>
<organism evidence="1 2">
    <name type="scientific">Stichopus japonicus</name>
    <name type="common">Sea cucumber</name>
    <dbReference type="NCBI Taxonomy" id="307972"/>
    <lineage>
        <taxon>Eukaryota</taxon>
        <taxon>Metazoa</taxon>
        <taxon>Echinodermata</taxon>
        <taxon>Eleutherozoa</taxon>
        <taxon>Echinozoa</taxon>
        <taxon>Holothuroidea</taxon>
        <taxon>Aspidochirotacea</taxon>
        <taxon>Aspidochirotida</taxon>
        <taxon>Stichopodidae</taxon>
        <taxon>Apostichopus</taxon>
    </lineage>
</organism>
<keyword evidence="2" id="KW-1185">Reference proteome</keyword>
<dbReference type="PANTHER" id="PTHR31025:SF9">
    <property type="entry name" value="SI:DKEY-286J15.1"/>
    <property type="match status" value="1"/>
</dbReference>
<name>A0A2G8JQP5_STIJA</name>
<evidence type="ECO:0000313" key="1">
    <source>
        <dbReference type="EMBL" id="PIK38092.1"/>
    </source>
</evidence>
<gene>
    <name evidence="1" type="ORF">BSL78_25073</name>
</gene>